<sequence>MRKSKFKTSFEEMEYLLDLDYETIVEYLKKKYGIISESYFLNKNCKTRNTRITRTSEGLFIHHIDEDKEQLLSRPRIAINYPWEYQQGDRLVYCNLLEHWLLHIKITISPKGFGVGWGGFLLILSNIMDCLVDYKFSQKWRIPIGESILKKDNGKETIAIIKMLLKNSYEHPPSYPIKFLLEDRKSFYYSIPEKINWDNYENIKRELEQFVQKDNYLEILKRDFEQYIHENSKREFKQIMKDQQIVEDHQIMVDQQIIKESPKKMKWLKNIKKLIRKLFGYFLNLKDVNQKI</sequence>
<dbReference type="EMBL" id="AL445564">
    <property type="protein sequence ID" value="CAC13543.1"/>
    <property type="molecule type" value="Genomic_DNA"/>
</dbReference>
<reference evidence="1 2" key="1">
    <citation type="journal article" date="2001" name="Nucleic Acids Res.">
        <title>The complete genome sequence of the murine respiratory pathogen Mycoplasma pulmonis.</title>
        <authorList>
            <person name="Chambaud I."/>
            <person name="Heilig R."/>
            <person name="Ferris S."/>
            <person name="Barbe V."/>
            <person name="Samson D."/>
            <person name="Galisson F."/>
            <person name="Moszer I."/>
            <person name="Dybvig K."/>
            <person name="Wroblewski H."/>
            <person name="Viari A."/>
            <person name="Rocha E.P.C."/>
            <person name="Blanchard A."/>
        </authorList>
    </citation>
    <scope>NUCLEOTIDE SEQUENCE [LARGE SCALE GENOMIC DNA]</scope>
    <source>
        <strain evidence="1 2">UAB CTIP</strain>
    </source>
</reference>
<accession>Q98QJ1</accession>
<organism evidence="2">
    <name type="scientific">Mycoplasmopsis pulmonis (strain UAB CTIP)</name>
    <name type="common">Mycoplasma pulmonis</name>
    <dbReference type="NCBI Taxonomy" id="272635"/>
    <lineage>
        <taxon>Bacteria</taxon>
        <taxon>Bacillati</taxon>
        <taxon>Mycoplasmatota</taxon>
        <taxon>Mycoplasmoidales</taxon>
        <taxon>Metamycoplasmataceae</taxon>
        <taxon>Mycoplasmopsis</taxon>
    </lineage>
</organism>
<dbReference type="PIR" id="B90558">
    <property type="entry name" value="B90558"/>
</dbReference>
<proteinExistence type="predicted"/>
<dbReference type="HOGENOM" id="CLU_952546_0_0_14"/>
<evidence type="ECO:0000313" key="2">
    <source>
        <dbReference type="Proteomes" id="UP000000528"/>
    </source>
</evidence>
<dbReference type="Proteomes" id="UP000000528">
    <property type="component" value="Chromosome"/>
</dbReference>
<keyword evidence="2" id="KW-1185">Reference proteome</keyword>
<protein>
    <submittedName>
        <fullName evidence="1">Uncharacterized protein</fullName>
    </submittedName>
</protein>
<name>Q98QJ1_MYCPU</name>
<evidence type="ECO:0000313" key="1">
    <source>
        <dbReference type="EMBL" id="CAC13543.1"/>
    </source>
</evidence>
<dbReference type="eggNOG" id="ENOG5031QSR">
    <property type="taxonomic scope" value="Bacteria"/>
</dbReference>
<dbReference type="AlphaFoldDB" id="Q98QJ1"/>
<gene>
    <name evidence="1" type="ordered locus">MYPU_3700</name>
</gene>
<dbReference type="KEGG" id="mpu:MYPU_3700"/>